<dbReference type="InterPro" id="IPR000073">
    <property type="entry name" value="AB_hydrolase_1"/>
</dbReference>
<dbReference type="InterPro" id="IPR029058">
    <property type="entry name" value="AB_hydrolase_fold"/>
</dbReference>
<dbReference type="RefSeq" id="WP_007318495.1">
    <property type="nucleotide sequence ID" value="NZ_BAEH01000075.1"/>
</dbReference>
<dbReference type="InterPro" id="IPR000639">
    <property type="entry name" value="Epox_hydrolase-like"/>
</dbReference>
<dbReference type="Pfam" id="PF00561">
    <property type="entry name" value="Abhydrolase_1"/>
    <property type="match status" value="1"/>
</dbReference>
<evidence type="ECO:0000313" key="3">
    <source>
        <dbReference type="EMBL" id="GAB19160.1"/>
    </source>
</evidence>
<dbReference type="PANTHER" id="PTHR43329">
    <property type="entry name" value="EPOXIDE HYDROLASE"/>
    <property type="match status" value="1"/>
</dbReference>
<dbReference type="OrthoDB" id="2987348at2"/>
<dbReference type="Gene3D" id="3.40.50.1820">
    <property type="entry name" value="alpha/beta hydrolase"/>
    <property type="match status" value="1"/>
</dbReference>
<dbReference type="Proteomes" id="UP000035034">
    <property type="component" value="Unassembled WGS sequence"/>
</dbReference>
<protein>
    <submittedName>
        <fullName evidence="3">Putative epoxide hydrolase</fullName>
    </submittedName>
</protein>
<keyword evidence="1 3" id="KW-0378">Hydrolase</keyword>
<dbReference type="STRING" id="1077974.GOEFS_075_00810"/>
<dbReference type="eggNOG" id="COG0596">
    <property type="taxonomic scope" value="Bacteria"/>
</dbReference>
<keyword evidence="4" id="KW-1185">Reference proteome</keyword>
<dbReference type="EMBL" id="BAEH01000075">
    <property type="protein sequence ID" value="GAB19160.1"/>
    <property type="molecule type" value="Genomic_DNA"/>
</dbReference>
<evidence type="ECO:0000313" key="4">
    <source>
        <dbReference type="Proteomes" id="UP000035034"/>
    </source>
</evidence>
<name>H0R255_9ACTN</name>
<gene>
    <name evidence="3" type="ORF">GOEFS_075_00810</name>
</gene>
<comment type="caution">
    <text evidence="3">The sequence shown here is derived from an EMBL/GenBank/DDBJ whole genome shotgun (WGS) entry which is preliminary data.</text>
</comment>
<dbReference type="SUPFAM" id="SSF53474">
    <property type="entry name" value="alpha/beta-Hydrolases"/>
    <property type="match status" value="1"/>
</dbReference>
<dbReference type="GO" id="GO:0016787">
    <property type="term" value="F:hydrolase activity"/>
    <property type="evidence" value="ECO:0007669"/>
    <property type="project" value="UniProtKB-KW"/>
</dbReference>
<proteinExistence type="predicted"/>
<sequence length="285" mass="31000">MSIEQRTVQVGDFTFEVRIGTPDDAPKPKGKKKVYLPTVLLLHGFPHNRDCFNDVVPKLLDAGLRTVVFNQRGYSAGARPKGVENYLIEHLVSDVIGVLDALDLPHVLLVGHDWGGLVAWHVAAKYPQRLTGLVAVSTGHPSAITDALKSGEDQRNKSSYIPMFIAEGSEEKLLARDAVLLRRTVPADAIAPLQEPGALTAALNWYRANFTGDIGAKLACGPIEVPTTMIWSDGDEALGRAQAEMSGRYVYSDFRFCELTGVDHWVPEKAPAAVASEVSLRSSPF</sequence>
<dbReference type="PRINTS" id="PR00412">
    <property type="entry name" value="EPOXHYDRLASE"/>
</dbReference>
<feature type="domain" description="AB hydrolase-1" evidence="2">
    <location>
        <begin position="37"/>
        <end position="155"/>
    </location>
</feature>
<evidence type="ECO:0000256" key="1">
    <source>
        <dbReference type="ARBA" id="ARBA00022801"/>
    </source>
</evidence>
<evidence type="ECO:0000259" key="2">
    <source>
        <dbReference type="Pfam" id="PF00561"/>
    </source>
</evidence>
<organism evidence="3 4">
    <name type="scientific">Gordonia effusa NBRC 100432</name>
    <dbReference type="NCBI Taxonomy" id="1077974"/>
    <lineage>
        <taxon>Bacteria</taxon>
        <taxon>Bacillati</taxon>
        <taxon>Actinomycetota</taxon>
        <taxon>Actinomycetes</taxon>
        <taxon>Mycobacteriales</taxon>
        <taxon>Gordoniaceae</taxon>
        <taxon>Gordonia</taxon>
    </lineage>
</organism>
<dbReference type="AlphaFoldDB" id="H0R255"/>
<accession>H0R255</accession>
<reference evidence="3 4" key="1">
    <citation type="submission" date="2011-12" db="EMBL/GenBank/DDBJ databases">
        <title>Whole genome shotgun sequence of Gordonia effusa NBRC 100432.</title>
        <authorList>
            <person name="Yoshida I."/>
            <person name="Takarada H."/>
            <person name="Hosoyama A."/>
            <person name="Tsuchikane K."/>
            <person name="Katsumata H."/>
            <person name="Yamazaki S."/>
            <person name="Fujita N."/>
        </authorList>
    </citation>
    <scope>NUCLEOTIDE SEQUENCE [LARGE SCALE GENOMIC DNA]</scope>
    <source>
        <strain evidence="3 4">NBRC 100432</strain>
    </source>
</reference>